<accession>A0ABT8L7V6</accession>
<dbReference type="RefSeq" id="WP_346759125.1">
    <property type="nucleotide sequence ID" value="NZ_JAUJEB010000003.1"/>
</dbReference>
<dbReference type="Proteomes" id="UP001172083">
    <property type="component" value="Unassembled WGS sequence"/>
</dbReference>
<sequence>MQILKHRNRIFLPASIIGCLMFSMSLVAQPRMDPDAMVKKENELVFTNIEGLTEKQKEKVTKVNEDFAASVKDLIANRTGDREEMRGKMVALREEKEKAMQSIFTEEQFKKYQTLMEEQRQERRGRRKRKSSGAGT</sequence>
<dbReference type="EMBL" id="JAUJEB010000003">
    <property type="protein sequence ID" value="MDN5213788.1"/>
    <property type="molecule type" value="Genomic_DNA"/>
</dbReference>
<feature type="compositionally biased region" description="Basic residues" evidence="1">
    <location>
        <begin position="123"/>
        <end position="136"/>
    </location>
</feature>
<evidence type="ECO:0000256" key="1">
    <source>
        <dbReference type="SAM" id="MobiDB-lite"/>
    </source>
</evidence>
<evidence type="ECO:0000313" key="2">
    <source>
        <dbReference type="EMBL" id="MDN5213788.1"/>
    </source>
</evidence>
<proteinExistence type="predicted"/>
<keyword evidence="3" id="KW-1185">Reference proteome</keyword>
<name>A0ABT8L7V6_9BACT</name>
<evidence type="ECO:0000313" key="3">
    <source>
        <dbReference type="Proteomes" id="UP001172083"/>
    </source>
</evidence>
<protein>
    <submittedName>
        <fullName evidence="2">Uncharacterized protein</fullName>
    </submittedName>
</protein>
<comment type="caution">
    <text evidence="2">The sequence shown here is derived from an EMBL/GenBank/DDBJ whole genome shotgun (WGS) entry which is preliminary data.</text>
</comment>
<reference evidence="2" key="1">
    <citation type="submission" date="2023-06" db="EMBL/GenBank/DDBJ databases">
        <title>Genomic of Agaribacillus aureum.</title>
        <authorList>
            <person name="Wang G."/>
        </authorList>
    </citation>
    <scope>NUCLEOTIDE SEQUENCE</scope>
    <source>
        <strain evidence="2">BMA12</strain>
    </source>
</reference>
<gene>
    <name evidence="2" type="ORF">QQ020_17070</name>
</gene>
<feature type="region of interest" description="Disordered" evidence="1">
    <location>
        <begin position="116"/>
        <end position="136"/>
    </location>
</feature>
<organism evidence="2 3">
    <name type="scientific">Agaribacillus aureus</name>
    <dbReference type="NCBI Taxonomy" id="3051825"/>
    <lineage>
        <taxon>Bacteria</taxon>
        <taxon>Pseudomonadati</taxon>
        <taxon>Bacteroidota</taxon>
        <taxon>Cytophagia</taxon>
        <taxon>Cytophagales</taxon>
        <taxon>Splendidivirgaceae</taxon>
        <taxon>Agaribacillus</taxon>
    </lineage>
</organism>